<evidence type="ECO:0008006" key="4">
    <source>
        <dbReference type="Google" id="ProtNLM"/>
    </source>
</evidence>
<dbReference type="Proteomes" id="UP001319874">
    <property type="component" value="Chromosome 4"/>
</dbReference>
<reference evidence="2 3" key="1">
    <citation type="journal article" date="2022" name="Front. Microbiol.">
        <title>Identification and characterization of a novel class of self-sufficient cytochrome P450 hydroxylase involved in cyclohexanecarboxylate degradation in Paraburkholderia terrae strain KU-64.</title>
        <authorList>
            <person name="Yamamoto T."/>
            <person name="Hasegawa Y."/>
            <person name="Iwaki H."/>
        </authorList>
    </citation>
    <scope>NUCLEOTIDE SEQUENCE [LARGE SCALE GENOMIC DNA]</scope>
    <source>
        <strain evidence="2 3">KU-64</strain>
    </source>
</reference>
<evidence type="ECO:0000313" key="2">
    <source>
        <dbReference type="EMBL" id="BCZ84414.1"/>
    </source>
</evidence>
<dbReference type="EMBL" id="AP024958">
    <property type="protein sequence ID" value="BCZ84414.1"/>
    <property type="molecule type" value="Genomic_DNA"/>
</dbReference>
<accession>A0ABN6JUU0</accession>
<protein>
    <recommendedName>
        <fullName evidence="4">Methyltransferase FkbM domain-containing protein</fullName>
    </recommendedName>
</protein>
<evidence type="ECO:0000256" key="1">
    <source>
        <dbReference type="SAM" id="MobiDB-lite"/>
    </source>
</evidence>
<sequence>MNSNLSSLPFNRYQFNVYSQNGEDGVIAELQKRLGLEAGNDSWCVEFGAWDGMHLSNTFALVEQGWNAVYIEGDVRKFKDLLDTATRYPKIVPVCAFVARSSDDELSLDAVLRKTRIPSEFSLLSIDIDSYDCDVWESLADYTPKIVVIEINSSVPPGVVWRHSDKTSGNTFSATCNVARRKGYTLVCHTGNLIFVRDDLIGKLNIDQRYIEYPELLFQFDGIWMPENLFREPKPAFAIVRGIATRLIPKQLLPVVKKTYKALSDRMPERDHLPDVTSGLDGVPDSRRR</sequence>
<gene>
    <name evidence="2" type="ORF">PTKU64_80890</name>
</gene>
<name>A0ABN6JUU0_9BURK</name>
<keyword evidence="3" id="KW-1185">Reference proteome</keyword>
<dbReference type="RefSeq" id="WP_229517525.1">
    <property type="nucleotide sequence ID" value="NZ_AP024958.1"/>
</dbReference>
<organism evidence="2 3">
    <name type="scientific">Paraburkholderia terrae</name>
    <dbReference type="NCBI Taxonomy" id="311230"/>
    <lineage>
        <taxon>Bacteria</taxon>
        <taxon>Pseudomonadati</taxon>
        <taxon>Pseudomonadota</taxon>
        <taxon>Betaproteobacteria</taxon>
        <taxon>Burkholderiales</taxon>
        <taxon>Burkholderiaceae</taxon>
        <taxon>Paraburkholderia</taxon>
    </lineage>
</organism>
<proteinExistence type="predicted"/>
<evidence type="ECO:0000313" key="3">
    <source>
        <dbReference type="Proteomes" id="UP001319874"/>
    </source>
</evidence>
<feature type="region of interest" description="Disordered" evidence="1">
    <location>
        <begin position="269"/>
        <end position="289"/>
    </location>
</feature>